<dbReference type="EMBL" id="CP046956">
    <property type="protein sequence ID" value="QTM98347.1"/>
    <property type="molecule type" value="Genomic_DNA"/>
</dbReference>
<evidence type="ECO:0000313" key="3">
    <source>
        <dbReference type="Proteomes" id="UP000665043"/>
    </source>
</evidence>
<sequence length="296" mass="34155">MSGLTNVSNSQHINLNHTNRSTPRQISNGESLHNYSNMKLDKLFLSDVVGEAINQSSKLEVTEIKDKTSVRSESDYNDYFSSFVEELEGISEEEKNQLSELIKKAITRNEDFFSSGWTSSKESIYHLQTKEKLHLIAEKALPPSFAGEMKNVSNQFIDDQLEQTVDKSLRTYEIIYNRDKSKAGPLGDIADRLQTAVQNIQEGNHIVQVEQKHYSELFSDLKLSDQFQHDYEEVMKGYKEIQKEQLGGTWNNKSETSVNQSIQLLREDWNEFINQFEKFKAYRVSSIHNARVDIKI</sequence>
<proteinExistence type="predicted"/>
<dbReference type="Proteomes" id="UP000665043">
    <property type="component" value="Chromosome"/>
</dbReference>
<evidence type="ECO:0000313" key="2">
    <source>
        <dbReference type="EMBL" id="QTM98347.1"/>
    </source>
</evidence>
<name>A0ABX7VNC1_9BACI</name>
<feature type="region of interest" description="Disordered" evidence="1">
    <location>
        <begin position="1"/>
        <end position="31"/>
    </location>
</feature>
<organism evidence="2 3">
    <name type="scientific">Sediminibacillus dalangtanensis</name>
    <dbReference type="NCBI Taxonomy" id="2729421"/>
    <lineage>
        <taxon>Bacteria</taxon>
        <taxon>Bacillati</taxon>
        <taxon>Bacillota</taxon>
        <taxon>Bacilli</taxon>
        <taxon>Bacillales</taxon>
        <taxon>Bacillaceae</taxon>
        <taxon>Sediminibacillus</taxon>
    </lineage>
</organism>
<accession>A0ABX7VNC1</accession>
<evidence type="ECO:0000256" key="1">
    <source>
        <dbReference type="SAM" id="MobiDB-lite"/>
    </source>
</evidence>
<protein>
    <submittedName>
        <fullName evidence="2">Uncharacterized protein</fullName>
    </submittedName>
</protein>
<keyword evidence="3" id="KW-1185">Reference proteome</keyword>
<reference evidence="2 3" key="1">
    <citation type="submission" date="2019-12" db="EMBL/GenBank/DDBJ databases">
        <title>The whole genome sequencing of a strain isolated from a Mars analog, Dalangtan Playa.</title>
        <authorList>
            <person name="Huang T."/>
        </authorList>
    </citation>
    <scope>NUCLEOTIDE SEQUENCE [LARGE SCALE GENOMIC DNA]</scope>
    <source>
        <strain evidence="2 3">DP4-553-S</strain>
    </source>
</reference>
<dbReference type="RefSeq" id="WP_209367057.1">
    <property type="nucleotide sequence ID" value="NZ_CP046956.1"/>
</dbReference>
<gene>
    <name evidence="2" type="ORF">ERJ70_02860</name>
</gene>